<sequence length="430" mass="48257">MSEHHHQPQYQHDGPPHDDDASDDFDPNDPEETQALHSCLLGYKFYRALTHQQITNTRRQNFHCLPTPHRETLCAPPLSLIQTFQNIDTCIRTNADFVEHILGTGCAAFGVDPAVLPDQLTLLPPALRGEVENAVDKVHSVLKQFVRDWSEEGKEERAPGYGRVLHALAKRWRVEERAEKRVLVPGAGLGRLALEVAEMGCRAEGNEWSYAMLVGSQFVLNCTQQQNQFTLHPFLRSFSLQRSRSAQLRPIPIPDILPSHLVTAHPSQWSNPYLSLLPAHLQAEAAALPPSPPPNLVPVTTEDRISMVSGDFLTCYRPSVAANSFDAIATNFFLDTAADPLAYIDVIWTSLKPGGVWINFGPLLWHFDGKGREGQGGVELTLEEVLYVTELRGFRITERESGVPSFYTSDRESMGRWAYQCEFWVAEKPM</sequence>
<keyword evidence="4" id="KW-0808">Transferase</keyword>
<keyword evidence="8" id="KW-1185">Reference proteome</keyword>
<name>A0A3N4I5H2_ASCIM</name>
<dbReference type="GO" id="GO:0032259">
    <property type="term" value="P:methylation"/>
    <property type="evidence" value="ECO:0007669"/>
    <property type="project" value="UniProtKB-KW"/>
</dbReference>
<feature type="compositionally biased region" description="Acidic residues" evidence="6">
    <location>
        <begin position="20"/>
        <end position="31"/>
    </location>
</feature>
<evidence type="ECO:0000313" key="7">
    <source>
        <dbReference type="EMBL" id="RPA79340.1"/>
    </source>
</evidence>
<protein>
    <recommendedName>
        <fullName evidence="2">carnosine N-methyltransferase</fullName>
        <ecNumber evidence="2">2.1.1.22</ecNumber>
    </recommendedName>
</protein>
<evidence type="ECO:0000313" key="8">
    <source>
        <dbReference type="Proteomes" id="UP000275078"/>
    </source>
</evidence>
<dbReference type="PANTHER" id="PTHR12303:SF6">
    <property type="entry name" value="CARNOSINE N-METHYLTRANSFERASE"/>
    <property type="match status" value="1"/>
</dbReference>
<dbReference type="OrthoDB" id="978at2759"/>
<dbReference type="PANTHER" id="PTHR12303">
    <property type="entry name" value="CARNOSINE N-METHYLTRANSFERASE"/>
    <property type="match status" value="1"/>
</dbReference>
<evidence type="ECO:0000256" key="5">
    <source>
        <dbReference type="ARBA" id="ARBA00022691"/>
    </source>
</evidence>
<dbReference type="Pfam" id="PF07942">
    <property type="entry name" value="CARME"/>
    <property type="match status" value="2"/>
</dbReference>
<dbReference type="SMART" id="SM01296">
    <property type="entry name" value="N2227"/>
    <property type="match status" value="1"/>
</dbReference>
<dbReference type="InterPro" id="IPR012901">
    <property type="entry name" value="CARME"/>
</dbReference>
<dbReference type="SUPFAM" id="SSF53335">
    <property type="entry name" value="S-adenosyl-L-methionine-dependent methyltransferases"/>
    <property type="match status" value="1"/>
</dbReference>
<dbReference type="Proteomes" id="UP000275078">
    <property type="component" value="Unassembled WGS sequence"/>
</dbReference>
<evidence type="ECO:0000256" key="6">
    <source>
        <dbReference type="SAM" id="MobiDB-lite"/>
    </source>
</evidence>
<dbReference type="Gene3D" id="3.40.50.150">
    <property type="entry name" value="Vaccinia Virus protein VP39"/>
    <property type="match status" value="1"/>
</dbReference>
<proteinExistence type="inferred from homology"/>
<feature type="region of interest" description="Disordered" evidence="6">
    <location>
        <begin position="1"/>
        <end position="31"/>
    </location>
</feature>
<dbReference type="GO" id="GO:0030735">
    <property type="term" value="F:carnosine N-methyltransferase activity"/>
    <property type="evidence" value="ECO:0007669"/>
    <property type="project" value="UniProtKB-EC"/>
</dbReference>
<dbReference type="EMBL" id="ML119700">
    <property type="protein sequence ID" value="RPA79340.1"/>
    <property type="molecule type" value="Genomic_DNA"/>
</dbReference>
<evidence type="ECO:0000256" key="4">
    <source>
        <dbReference type="ARBA" id="ARBA00022679"/>
    </source>
</evidence>
<reference evidence="7 8" key="1">
    <citation type="journal article" date="2018" name="Nat. Ecol. Evol.">
        <title>Pezizomycetes genomes reveal the molecular basis of ectomycorrhizal truffle lifestyle.</title>
        <authorList>
            <person name="Murat C."/>
            <person name="Payen T."/>
            <person name="Noel B."/>
            <person name="Kuo A."/>
            <person name="Morin E."/>
            <person name="Chen J."/>
            <person name="Kohler A."/>
            <person name="Krizsan K."/>
            <person name="Balestrini R."/>
            <person name="Da Silva C."/>
            <person name="Montanini B."/>
            <person name="Hainaut M."/>
            <person name="Levati E."/>
            <person name="Barry K.W."/>
            <person name="Belfiori B."/>
            <person name="Cichocki N."/>
            <person name="Clum A."/>
            <person name="Dockter R.B."/>
            <person name="Fauchery L."/>
            <person name="Guy J."/>
            <person name="Iotti M."/>
            <person name="Le Tacon F."/>
            <person name="Lindquist E.A."/>
            <person name="Lipzen A."/>
            <person name="Malagnac F."/>
            <person name="Mello A."/>
            <person name="Molinier V."/>
            <person name="Miyauchi S."/>
            <person name="Poulain J."/>
            <person name="Riccioni C."/>
            <person name="Rubini A."/>
            <person name="Sitrit Y."/>
            <person name="Splivallo R."/>
            <person name="Traeger S."/>
            <person name="Wang M."/>
            <person name="Zifcakova L."/>
            <person name="Wipf D."/>
            <person name="Zambonelli A."/>
            <person name="Paolocci F."/>
            <person name="Nowrousian M."/>
            <person name="Ottonello S."/>
            <person name="Baldrian P."/>
            <person name="Spatafora J.W."/>
            <person name="Henrissat B."/>
            <person name="Nagy L.G."/>
            <person name="Aury J.M."/>
            <person name="Wincker P."/>
            <person name="Grigoriev I.V."/>
            <person name="Bonfante P."/>
            <person name="Martin F.M."/>
        </authorList>
    </citation>
    <scope>NUCLEOTIDE SEQUENCE [LARGE SCALE GENOMIC DNA]</scope>
    <source>
        <strain evidence="7 8">RN42</strain>
    </source>
</reference>
<organism evidence="7 8">
    <name type="scientific">Ascobolus immersus RN42</name>
    <dbReference type="NCBI Taxonomy" id="1160509"/>
    <lineage>
        <taxon>Eukaryota</taxon>
        <taxon>Fungi</taxon>
        <taxon>Dikarya</taxon>
        <taxon>Ascomycota</taxon>
        <taxon>Pezizomycotina</taxon>
        <taxon>Pezizomycetes</taxon>
        <taxon>Pezizales</taxon>
        <taxon>Ascobolaceae</taxon>
        <taxon>Ascobolus</taxon>
    </lineage>
</organism>
<evidence type="ECO:0000256" key="3">
    <source>
        <dbReference type="ARBA" id="ARBA00022603"/>
    </source>
</evidence>
<comment type="similarity">
    <text evidence="1">Belongs to the carnosine N-methyltransferase family.</text>
</comment>
<dbReference type="EC" id="2.1.1.22" evidence="2"/>
<accession>A0A3N4I5H2</accession>
<dbReference type="AlphaFoldDB" id="A0A3N4I5H2"/>
<dbReference type="InterPro" id="IPR029063">
    <property type="entry name" value="SAM-dependent_MTases_sf"/>
</dbReference>
<evidence type="ECO:0000256" key="1">
    <source>
        <dbReference type="ARBA" id="ARBA00010086"/>
    </source>
</evidence>
<keyword evidence="3" id="KW-0489">Methyltransferase</keyword>
<evidence type="ECO:0000256" key="2">
    <source>
        <dbReference type="ARBA" id="ARBA00012003"/>
    </source>
</evidence>
<gene>
    <name evidence="7" type="ORF">BJ508DRAFT_415979</name>
</gene>
<keyword evidence="5" id="KW-0949">S-adenosyl-L-methionine</keyword>
<dbReference type="STRING" id="1160509.A0A3N4I5H2"/>